<dbReference type="InterPro" id="IPR000185">
    <property type="entry name" value="SecA"/>
</dbReference>
<dbReference type="InterPro" id="IPR014018">
    <property type="entry name" value="SecA_motor_DEAD"/>
</dbReference>
<keyword evidence="4" id="KW-0813">Transport</keyword>
<keyword evidence="13" id="KW-0811">Translocation</keyword>
<organism evidence="17 18">
    <name type="scientific">Eiseniibacteriota bacterium</name>
    <dbReference type="NCBI Taxonomy" id="2212470"/>
    <lineage>
        <taxon>Bacteria</taxon>
        <taxon>Candidatus Eiseniibacteriota</taxon>
    </lineage>
</organism>
<keyword evidence="10" id="KW-0067">ATP-binding</keyword>
<dbReference type="InterPro" id="IPR044722">
    <property type="entry name" value="SecA_SF2_C"/>
</dbReference>
<evidence type="ECO:0000256" key="3">
    <source>
        <dbReference type="ARBA" id="ARBA00007650"/>
    </source>
</evidence>
<dbReference type="FunFam" id="3.40.50.300:FF:000429">
    <property type="entry name" value="Preprotein translocase subunit SecA"/>
    <property type="match status" value="1"/>
</dbReference>
<dbReference type="PROSITE" id="PS51196">
    <property type="entry name" value="SECA_MOTOR_DEAD"/>
    <property type="match status" value="1"/>
</dbReference>
<dbReference type="Proteomes" id="UP000319771">
    <property type="component" value="Unassembled WGS sequence"/>
</dbReference>
<dbReference type="GO" id="GO:0017038">
    <property type="term" value="P:protein import"/>
    <property type="evidence" value="ECO:0007669"/>
    <property type="project" value="InterPro"/>
</dbReference>
<feature type="region of interest" description="Disordered" evidence="15">
    <location>
        <begin position="38"/>
        <end position="58"/>
    </location>
</feature>
<evidence type="ECO:0000256" key="9">
    <source>
        <dbReference type="ARBA" id="ARBA00022833"/>
    </source>
</evidence>
<evidence type="ECO:0000256" key="8">
    <source>
        <dbReference type="ARBA" id="ARBA00022741"/>
    </source>
</evidence>
<dbReference type="Pfam" id="PF21090">
    <property type="entry name" value="P-loop_SecA"/>
    <property type="match status" value="1"/>
</dbReference>
<evidence type="ECO:0000256" key="15">
    <source>
        <dbReference type="SAM" id="MobiDB-lite"/>
    </source>
</evidence>
<dbReference type="GO" id="GO:0005886">
    <property type="term" value="C:plasma membrane"/>
    <property type="evidence" value="ECO:0007669"/>
    <property type="project" value="TreeGrafter"/>
</dbReference>
<evidence type="ECO:0000259" key="16">
    <source>
        <dbReference type="PROSITE" id="PS51196"/>
    </source>
</evidence>
<protein>
    <recommendedName>
        <fullName evidence="16">SecA family profile domain-containing protein</fullName>
    </recommendedName>
</protein>
<keyword evidence="6" id="KW-0963">Cytoplasm</keyword>
<evidence type="ECO:0000256" key="5">
    <source>
        <dbReference type="ARBA" id="ARBA00022475"/>
    </source>
</evidence>
<dbReference type="Pfam" id="PF02810">
    <property type="entry name" value="SEC-C"/>
    <property type="match status" value="1"/>
</dbReference>
<name>A0A538U880_UNCEI</name>
<sequence>MTIATNMAGRGTDIKLGAGVSELGGLHILGTERHESRRIDRQLRGRSGRQGDPGSSRFSLSLEDDLMRLFGSERISSLMQRMGVEEGEVIEHPLVTGAIGNAQKRVEAHNFDIRKHLLEYDNVMNQQRTVVYDLRNAALLSADMSESVLDALESVVGARLAKLLGGEKAHRDEWNLKAAADELSFLLRSPLTVAELEAPDYAALEQRAVERAVQVYRSREAEFTAPMLRDLERHLFLRVLDDHWRDHLYELDHLKGGIGLRAYGQRDPLVEYKREAYGLFETLLDEVNEDFIGNLFRVQLAPESAAPPPRRPPPRQIREQHEAAPAFGGAIPGAEAPVAPAARPQPGPGEGRPAPAQTGPRVGRNDPCPCGSGKKYKKCHMLIDQGVGSGA</sequence>
<keyword evidence="12" id="KW-1278">Translocase</keyword>
<dbReference type="SUPFAM" id="SSF81886">
    <property type="entry name" value="Helical scaffold and wing domains of SecA"/>
    <property type="match status" value="1"/>
</dbReference>
<keyword evidence="11" id="KW-0653">Protein transport</keyword>
<keyword evidence="8" id="KW-0547">Nucleotide-binding</keyword>
<evidence type="ECO:0000256" key="10">
    <source>
        <dbReference type="ARBA" id="ARBA00022840"/>
    </source>
</evidence>
<proteinExistence type="inferred from homology"/>
<dbReference type="SUPFAM" id="SSF52540">
    <property type="entry name" value="P-loop containing nucleoside triphosphate hydrolases"/>
    <property type="match status" value="1"/>
</dbReference>
<evidence type="ECO:0000256" key="4">
    <source>
        <dbReference type="ARBA" id="ARBA00022448"/>
    </source>
</evidence>
<feature type="compositionally biased region" description="Low complexity" evidence="15">
    <location>
        <begin position="328"/>
        <end position="337"/>
    </location>
</feature>
<comment type="caution">
    <text evidence="17">The sequence shown here is derived from an EMBL/GenBank/DDBJ whole genome shotgun (WGS) entry which is preliminary data.</text>
</comment>
<keyword evidence="14" id="KW-0472">Membrane</keyword>
<comment type="cofactor">
    <cofactor evidence="1">
        <name>Zn(2+)</name>
        <dbReference type="ChEBI" id="CHEBI:29105"/>
    </cofactor>
</comment>
<dbReference type="Pfam" id="PF07516">
    <property type="entry name" value="SecA_SW"/>
    <property type="match status" value="1"/>
</dbReference>
<evidence type="ECO:0000313" key="18">
    <source>
        <dbReference type="Proteomes" id="UP000319771"/>
    </source>
</evidence>
<dbReference type="Gene3D" id="1.10.3060.10">
    <property type="entry name" value="Helical scaffold and wing domains of SecA"/>
    <property type="match status" value="1"/>
</dbReference>
<dbReference type="GO" id="GO:0005829">
    <property type="term" value="C:cytosol"/>
    <property type="evidence" value="ECO:0007669"/>
    <property type="project" value="TreeGrafter"/>
</dbReference>
<evidence type="ECO:0000256" key="1">
    <source>
        <dbReference type="ARBA" id="ARBA00001947"/>
    </source>
</evidence>
<dbReference type="GO" id="GO:0005524">
    <property type="term" value="F:ATP binding"/>
    <property type="evidence" value="ECO:0007669"/>
    <property type="project" value="UniProtKB-KW"/>
</dbReference>
<evidence type="ECO:0000256" key="13">
    <source>
        <dbReference type="ARBA" id="ARBA00023010"/>
    </source>
</evidence>
<gene>
    <name evidence="17" type="ORF">E6K81_08345</name>
</gene>
<dbReference type="InterPro" id="IPR011116">
    <property type="entry name" value="SecA_Wing/Scaffold"/>
</dbReference>
<dbReference type="PANTHER" id="PTHR30612:SF0">
    <property type="entry name" value="CHLOROPLAST PROTEIN-TRANSPORTING ATPASE"/>
    <property type="match status" value="1"/>
</dbReference>
<comment type="subcellular location">
    <subcellularLocation>
        <location evidence="2">Membrane</location>
        <topology evidence="2">Peripheral membrane protein</topology>
    </subcellularLocation>
</comment>
<dbReference type="InterPro" id="IPR004027">
    <property type="entry name" value="SEC_C_motif"/>
</dbReference>
<dbReference type="GO" id="GO:0006886">
    <property type="term" value="P:intracellular protein transport"/>
    <property type="evidence" value="ECO:0007669"/>
    <property type="project" value="InterPro"/>
</dbReference>
<dbReference type="GO" id="GO:0031522">
    <property type="term" value="C:cell envelope Sec protein transport complex"/>
    <property type="evidence" value="ECO:0007669"/>
    <property type="project" value="TreeGrafter"/>
</dbReference>
<dbReference type="Gene3D" id="3.40.50.300">
    <property type="entry name" value="P-loop containing nucleotide triphosphate hydrolases"/>
    <property type="match status" value="2"/>
</dbReference>
<evidence type="ECO:0000256" key="6">
    <source>
        <dbReference type="ARBA" id="ARBA00022490"/>
    </source>
</evidence>
<dbReference type="InterPro" id="IPR027417">
    <property type="entry name" value="P-loop_NTPase"/>
</dbReference>
<dbReference type="InterPro" id="IPR036266">
    <property type="entry name" value="SecA_Wing/Scaffold_sf"/>
</dbReference>
<evidence type="ECO:0000256" key="7">
    <source>
        <dbReference type="ARBA" id="ARBA00022723"/>
    </source>
</evidence>
<dbReference type="GO" id="GO:0046872">
    <property type="term" value="F:metal ion binding"/>
    <property type="evidence" value="ECO:0007669"/>
    <property type="project" value="UniProtKB-KW"/>
</dbReference>
<dbReference type="GO" id="GO:0006605">
    <property type="term" value="P:protein targeting"/>
    <property type="evidence" value="ECO:0007669"/>
    <property type="project" value="InterPro"/>
</dbReference>
<keyword evidence="7" id="KW-0479">Metal-binding</keyword>
<evidence type="ECO:0000256" key="2">
    <source>
        <dbReference type="ARBA" id="ARBA00004170"/>
    </source>
</evidence>
<reference evidence="17 18" key="1">
    <citation type="journal article" date="2019" name="Nat. Microbiol.">
        <title>Mediterranean grassland soil C-N compound turnover is dependent on rainfall and depth, and is mediated by genomically divergent microorganisms.</title>
        <authorList>
            <person name="Diamond S."/>
            <person name="Andeer P.F."/>
            <person name="Li Z."/>
            <person name="Crits-Christoph A."/>
            <person name="Burstein D."/>
            <person name="Anantharaman K."/>
            <person name="Lane K.R."/>
            <person name="Thomas B.C."/>
            <person name="Pan C."/>
            <person name="Northen T.R."/>
            <person name="Banfield J.F."/>
        </authorList>
    </citation>
    <scope>NUCLEOTIDE SEQUENCE [LARGE SCALE GENOMIC DNA]</scope>
    <source>
        <strain evidence="17">WS_11</strain>
    </source>
</reference>
<keyword evidence="9" id="KW-0862">Zinc</keyword>
<dbReference type="Gene3D" id="3.10.450.50">
    <property type="match status" value="1"/>
</dbReference>
<dbReference type="EMBL" id="VBPB01000121">
    <property type="protein sequence ID" value="TMQ72103.1"/>
    <property type="molecule type" value="Genomic_DNA"/>
</dbReference>
<keyword evidence="5" id="KW-1003">Cell membrane</keyword>
<feature type="region of interest" description="Disordered" evidence="15">
    <location>
        <begin position="328"/>
        <end position="375"/>
    </location>
</feature>
<comment type="similarity">
    <text evidence="3">Belongs to the SecA family.</text>
</comment>
<dbReference type="PANTHER" id="PTHR30612">
    <property type="entry name" value="SECA INNER MEMBRANE COMPONENT OF SEC PROTEIN SECRETION SYSTEM"/>
    <property type="match status" value="1"/>
</dbReference>
<dbReference type="GO" id="GO:0043952">
    <property type="term" value="P:protein transport by the Sec complex"/>
    <property type="evidence" value="ECO:0007669"/>
    <property type="project" value="TreeGrafter"/>
</dbReference>
<dbReference type="AlphaFoldDB" id="A0A538U880"/>
<evidence type="ECO:0000256" key="11">
    <source>
        <dbReference type="ARBA" id="ARBA00022927"/>
    </source>
</evidence>
<evidence type="ECO:0000313" key="17">
    <source>
        <dbReference type="EMBL" id="TMQ72103.1"/>
    </source>
</evidence>
<evidence type="ECO:0000256" key="12">
    <source>
        <dbReference type="ARBA" id="ARBA00022967"/>
    </source>
</evidence>
<evidence type="ECO:0000256" key="14">
    <source>
        <dbReference type="ARBA" id="ARBA00023136"/>
    </source>
</evidence>
<accession>A0A538U880</accession>
<feature type="domain" description="SecA family profile" evidence="16">
    <location>
        <begin position="1"/>
        <end position="91"/>
    </location>
</feature>